<sequence length="125" mass="13170">MNTTLRKLGAILEVHPMFGLSSPSADLSPKSCPLELVSDPEQVAGVSGVNFVRLSQTPTVKIRPAISITIDSAVPQTSGTEIRPCFMPSPPPLSDITSPESTSNHLICIVQKNPGTTSFTSVTVP</sequence>
<dbReference type="Proteomes" id="UP000559256">
    <property type="component" value="Unassembled WGS sequence"/>
</dbReference>
<protein>
    <submittedName>
        <fullName evidence="1">Uncharacterized protein</fullName>
    </submittedName>
</protein>
<evidence type="ECO:0000313" key="2">
    <source>
        <dbReference type="Proteomes" id="UP000559256"/>
    </source>
</evidence>
<proteinExistence type="predicted"/>
<keyword evidence="2" id="KW-1185">Reference proteome</keyword>
<dbReference type="AlphaFoldDB" id="A0A8H5FR17"/>
<dbReference type="EMBL" id="JAACJM010000109">
    <property type="protein sequence ID" value="KAF5345672.1"/>
    <property type="molecule type" value="Genomic_DNA"/>
</dbReference>
<organism evidence="1 2">
    <name type="scientific">Tetrapyrgos nigripes</name>
    <dbReference type="NCBI Taxonomy" id="182062"/>
    <lineage>
        <taxon>Eukaryota</taxon>
        <taxon>Fungi</taxon>
        <taxon>Dikarya</taxon>
        <taxon>Basidiomycota</taxon>
        <taxon>Agaricomycotina</taxon>
        <taxon>Agaricomycetes</taxon>
        <taxon>Agaricomycetidae</taxon>
        <taxon>Agaricales</taxon>
        <taxon>Marasmiineae</taxon>
        <taxon>Marasmiaceae</taxon>
        <taxon>Tetrapyrgos</taxon>
    </lineage>
</organism>
<reference evidence="1 2" key="1">
    <citation type="journal article" date="2020" name="ISME J.">
        <title>Uncovering the hidden diversity of litter-decomposition mechanisms in mushroom-forming fungi.</title>
        <authorList>
            <person name="Floudas D."/>
            <person name="Bentzer J."/>
            <person name="Ahren D."/>
            <person name="Johansson T."/>
            <person name="Persson P."/>
            <person name="Tunlid A."/>
        </authorList>
    </citation>
    <scope>NUCLEOTIDE SEQUENCE [LARGE SCALE GENOMIC DNA]</scope>
    <source>
        <strain evidence="1 2">CBS 291.85</strain>
    </source>
</reference>
<accession>A0A8H5FR17</accession>
<evidence type="ECO:0000313" key="1">
    <source>
        <dbReference type="EMBL" id="KAF5345672.1"/>
    </source>
</evidence>
<comment type="caution">
    <text evidence="1">The sequence shown here is derived from an EMBL/GenBank/DDBJ whole genome shotgun (WGS) entry which is preliminary data.</text>
</comment>
<gene>
    <name evidence="1" type="ORF">D9758_013066</name>
</gene>
<name>A0A8H5FR17_9AGAR</name>